<keyword evidence="2" id="KW-1185">Reference proteome</keyword>
<reference evidence="2" key="1">
    <citation type="submission" date="2018-12" db="EMBL/GenBank/DDBJ databases">
        <title>Tengunoibacter tsumagoiensis gen. nov., sp. nov., Dictyobacter kobayashii sp. nov., D. alpinus sp. nov., and D. joshuensis sp. nov. and description of Dictyobacteraceae fam. nov. within the order Ktedonobacterales isolated from Tengu-no-mugimeshi.</title>
        <authorList>
            <person name="Wang C.M."/>
            <person name="Zheng Y."/>
            <person name="Sakai Y."/>
            <person name="Toyoda A."/>
            <person name="Minakuchi Y."/>
            <person name="Abe K."/>
            <person name="Yokota A."/>
            <person name="Yabe S."/>
        </authorList>
    </citation>
    <scope>NUCLEOTIDE SEQUENCE [LARGE SCALE GENOMIC DNA]</scope>
    <source>
        <strain evidence="2">Uno16</strain>
    </source>
</reference>
<proteinExistence type="predicted"/>
<protein>
    <submittedName>
        <fullName evidence="1">Uncharacterized protein</fullName>
    </submittedName>
</protein>
<dbReference type="AlphaFoldDB" id="A0A402BDE2"/>
<sequence>MRFSAEEFSEKVSLLHVASMAYRDHQLALLVAPPTLTFSFRRNFRYKPVAGKLSKVVARCSTRFP</sequence>
<dbReference type="EMBL" id="BIFT01000002">
    <property type="protein sequence ID" value="GCE29374.1"/>
    <property type="molecule type" value="Genomic_DNA"/>
</dbReference>
<evidence type="ECO:0000313" key="1">
    <source>
        <dbReference type="EMBL" id="GCE29374.1"/>
    </source>
</evidence>
<comment type="caution">
    <text evidence="1">The sequence shown here is derived from an EMBL/GenBank/DDBJ whole genome shotgun (WGS) entry which is preliminary data.</text>
</comment>
<gene>
    <name evidence="1" type="ORF">KDA_48580</name>
</gene>
<accession>A0A402BDE2</accession>
<organism evidence="1 2">
    <name type="scientific">Dictyobacter alpinus</name>
    <dbReference type="NCBI Taxonomy" id="2014873"/>
    <lineage>
        <taxon>Bacteria</taxon>
        <taxon>Bacillati</taxon>
        <taxon>Chloroflexota</taxon>
        <taxon>Ktedonobacteria</taxon>
        <taxon>Ktedonobacterales</taxon>
        <taxon>Dictyobacteraceae</taxon>
        <taxon>Dictyobacter</taxon>
    </lineage>
</organism>
<evidence type="ECO:0000313" key="2">
    <source>
        <dbReference type="Proteomes" id="UP000287171"/>
    </source>
</evidence>
<dbReference type="Proteomes" id="UP000287171">
    <property type="component" value="Unassembled WGS sequence"/>
</dbReference>
<name>A0A402BDE2_9CHLR</name>